<proteinExistence type="predicted"/>
<sequence length="132" mass="14407">MKHSMSPSSQCLSPSTLLDEPHPDHAFDAPRLLRPSSGTFECLPPEHTSKSLPPQRTCSTNSEVTPFGVPSKCLTSEDFVSEYLQPEPRSALSAFTWHVSTRGPTRTTFAATVTELPAPLASSLPLDPDHRH</sequence>
<reference evidence="2" key="1">
    <citation type="journal article" date="2021" name="bioRxiv">
        <title>Whole Genome Assembly and Annotation of Northern Wild Rice, Zizania palustris L., Supports a Whole Genome Duplication in the Zizania Genus.</title>
        <authorList>
            <person name="Haas M."/>
            <person name="Kono T."/>
            <person name="Macchietto M."/>
            <person name="Millas R."/>
            <person name="McGilp L."/>
            <person name="Shao M."/>
            <person name="Duquette J."/>
            <person name="Hirsch C.N."/>
            <person name="Kimball J."/>
        </authorList>
    </citation>
    <scope>NUCLEOTIDE SEQUENCE</scope>
    <source>
        <tissue evidence="2">Fresh leaf tissue</tissue>
    </source>
</reference>
<protein>
    <submittedName>
        <fullName evidence="2">Uncharacterized protein</fullName>
    </submittedName>
</protein>
<evidence type="ECO:0000313" key="3">
    <source>
        <dbReference type="Proteomes" id="UP000729402"/>
    </source>
</evidence>
<accession>A0A8J5RQB1</accession>
<evidence type="ECO:0000313" key="2">
    <source>
        <dbReference type="EMBL" id="KAG8050969.1"/>
    </source>
</evidence>
<name>A0A8J5RQB1_ZIZPA</name>
<dbReference type="EMBL" id="JAAALK010000289">
    <property type="protein sequence ID" value="KAG8050969.1"/>
    <property type="molecule type" value="Genomic_DNA"/>
</dbReference>
<organism evidence="2 3">
    <name type="scientific">Zizania palustris</name>
    <name type="common">Northern wild rice</name>
    <dbReference type="NCBI Taxonomy" id="103762"/>
    <lineage>
        <taxon>Eukaryota</taxon>
        <taxon>Viridiplantae</taxon>
        <taxon>Streptophyta</taxon>
        <taxon>Embryophyta</taxon>
        <taxon>Tracheophyta</taxon>
        <taxon>Spermatophyta</taxon>
        <taxon>Magnoliopsida</taxon>
        <taxon>Liliopsida</taxon>
        <taxon>Poales</taxon>
        <taxon>Poaceae</taxon>
        <taxon>BOP clade</taxon>
        <taxon>Oryzoideae</taxon>
        <taxon>Oryzeae</taxon>
        <taxon>Zizaniinae</taxon>
        <taxon>Zizania</taxon>
    </lineage>
</organism>
<feature type="region of interest" description="Disordered" evidence="1">
    <location>
        <begin position="45"/>
        <end position="64"/>
    </location>
</feature>
<dbReference type="AlphaFoldDB" id="A0A8J5RQB1"/>
<feature type="compositionally biased region" description="Polar residues" evidence="1">
    <location>
        <begin position="50"/>
        <end position="64"/>
    </location>
</feature>
<gene>
    <name evidence="2" type="ORF">GUJ93_ZPchr0009g761</name>
</gene>
<evidence type="ECO:0000256" key="1">
    <source>
        <dbReference type="SAM" id="MobiDB-lite"/>
    </source>
</evidence>
<reference evidence="2" key="2">
    <citation type="submission" date="2021-02" db="EMBL/GenBank/DDBJ databases">
        <authorList>
            <person name="Kimball J.A."/>
            <person name="Haas M.W."/>
            <person name="Macchietto M."/>
            <person name="Kono T."/>
            <person name="Duquette J."/>
            <person name="Shao M."/>
        </authorList>
    </citation>
    <scope>NUCLEOTIDE SEQUENCE</scope>
    <source>
        <tissue evidence="2">Fresh leaf tissue</tissue>
    </source>
</reference>
<feature type="region of interest" description="Disordered" evidence="1">
    <location>
        <begin position="1"/>
        <end position="32"/>
    </location>
</feature>
<feature type="compositionally biased region" description="Basic and acidic residues" evidence="1">
    <location>
        <begin position="19"/>
        <end position="28"/>
    </location>
</feature>
<feature type="compositionally biased region" description="Low complexity" evidence="1">
    <location>
        <begin position="1"/>
        <end position="18"/>
    </location>
</feature>
<dbReference type="Proteomes" id="UP000729402">
    <property type="component" value="Unassembled WGS sequence"/>
</dbReference>
<keyword evidence="3" id="KW-1185">Reference proteome</keyword>
<comment type="caution">
    <text evidence="2">The sequence shown here is derived from an EMBL/GenBank/DDBJ whole genome shotgun (WGS) entry which is preliminary data.</text>
</comment>